<evidence type="ECO:0000256" key="1">
    <source>
        <dbReference type="SAM" id="Phobius"/>
    </source>
</evidence>
<evidence type="ECO:0000313" key="3">
    <source>
        <dbReference type="Proteomes" id="UP000694892"/>
    </source>
</evidence>
<name>A0A974C9J6_XENLA</name>
<dbReference type="AlphaFoldDB" id="A0A974C9J6"/>
<sequence>MIWSVRYPIYIRVGPCRWQCQQFGVVSLVSVKSFSFWYNQMIARQTIILRGTGDHVVCLLIYTIILYT</sequence>
<reference evidence="3" key="1">
    <citation type="journal article" date="2016" name="Nature">
        <title>Genome evolution in the allotetraploid frog Xenopus laevis.</title>
        <authorList>
            <person name="Session A.M."/>
            <person name="Uno Y."/>
            <person name="Kwon T."/>
            <person name="Chapman J.A."/>
            <person name="Toyoda A."/>
            <person name="Takahashi S."/>
            <person name="Fukui A."/>
            <person name="Hikosaka A."/>
            <person name="Suzuki A."/>
            <person name="Kondo M."/>
            <person name="van Heeringen S.J."/>
            <person name="Quigley I."/>
            <person name="Heinz S."/>
            <person name="Ogino H."/>
            <person name="Ochi H."/>
            <person name="Hellsten U."/>
            <person name="Lyons J.B."/>
            <person name="Simakov O."/>
            <person name="Putnam N."/>
            <person name="Stites J."/>
            <person name="Kuroki Y."/>
            <person name="Tanaka T."/>
            <person name="Michiue T."/>
            <person name="Watanabe M."/>
            <person name="Bogdanovic O."/>
            <person name="Lister R."/>
            <person name="Georgiou G."/>
            <person name="Paranjpe S.S."/>
            <person name="van Kruijsbergen I."/>
            <person name="Shu S."/>
            <person name="Carlson J."/>
            <person name="Kinoshita T."/>
            <person name="Ohta Y."/>
            <person name="Mawaribuchi S."/>
            <person name="Jenkins J."/>
            <person name="Grimwood J."/>
            <person name="Schmutz J."/>
            <person name="Mitros T."/>
            <person name="Mozaffari S.V."/>
            <person name="Suzuki Y."/>
            <person name="Haramoto Y."/>
            <person name="Yamamoto T.S."/>
            <person name="Takagi C."/>
            <person name="Heald R."/>
            <person name="Miller K."/>
            <person name="Haudenschild C."/>
            <person name="Kitzman J."/>
            <person name="Nakayama T."/>
            <person name="Izutsu Y."/>
            <person name="Robert J."/>
            <person name="Fortriede J."/>
            <person name="Burns K."/>
            <person name="Lotay V."/>
            <person name="Karimi K."/>
            <person name="Yasuoka Y."/>
            <person name="Dichmann D.S."/>
            <person name="Flajnik M.F."/>
            <person name="Houston D.W."/>
            <person name="Shendure J."/>
            <person name="DuPasquier L."/>
            <person name="Vize P.D."/>
            <person name="Zorn A.M."/>
            <person name="Ito M."/>
            <person name="Marcotte E.M."/>
            <person name="Wallingford J.B."/>
            <person name="Ito Y."/>
            <person name="Asashima M."/>
            <person name="Ueno N."/>
            <person name="Matsuda Y."/>
            <person name="Veenstra G.J."/>
            <person name="Fujiyama A."/>
            <person name="Harland R.M."/>
            <person name="Taira M."/>
            <person name="Rokhsar D.S."/>
        </authorList>
    </citation>
    <scope>NUCLEOTIDE SEQUENCE [LARGE SCALE GENOMIC DNA]</scope>
    <source>
        <strain evidence="3">J</strain>
    </source>
</reference>
<gene>
    <name evidence="2" type="ORF">XELAEV_18039917mg</name>
</gene>
<dbReference type="Proteomes" id="UP000694892">
    <property type="component" value="Chromosome 8L"/>
</dbReference>
<keyword evidence="1" id="KW-0472">Membrane</keyword>
<accession>A0A974C9J6</accession>
<keyword evidence="1" id="KW-1133">Transmembrane helix</keyword>
<protein>
    <submittedName>
        <fullName evidence="2">Uncharacterized protein</fullName>
    </submittedName>
</protein>
<keyword evidence="1" id="KW-0812">Transmembrane</keyword>
<organism evidence="2 3">
    <name type="scientific">Xenopus laevis</name>
    <name type="common">African clawed frog</name>
    <dbReference type="NCBI Taxonomy" id="8355"/>
    <lineage>
        <taxon>Eukaryota</taxon>
        <taxon>Metazoa</taxon>
        <taxon>Chordata</taxon>
        <taxon>Craniata</taxon>
        <taxon>Vertebrata</taxon>
        <taxon>Euteleostomi</taxon>
        <taxon>Amphibia</taxon>
        <taxon>Batrachia</taxon>
        <taxon>Anura</taxon>
        <taxon>Pipoidea</taxon>
        <taxon>Pipidae</taxon>
        <taxon>Xenopodinae</taxon>
        <taxon>Xenopus</taxon>
        <taxon>Xenopus</taxon>
    </lineage>
</organism>
<proteinExistence type="predicted"/>
<evidence type="ECO:0000313" key="2">
    <source>
        <dbReference type="EMBL" id="OCT68631.1"/>
    </source>
</evidence>
<dbReference type="EMBL" id="CM004480">
    <property type="protein sequence ID" value="OCT68631.1"/>
    <property type="molecule type" value="Genomic_DNA"/>
</dbReference>
<feature type="transmembrane region" description="Helical" evidence="1">
    <location>
        <begin position="47"/>
        <end position="67"/>
    </location>
</feature>